<feature type="compositionally biased region" description="Polar residues" evidence="2">
    <location>
        <begin position="424"/>
        <end position="437"/>
    </location>
</feature>
<evidence type="ECO:0000256" key="1">
    <source>
        <dbReference type="ARBA" id="ARBA00022679"/>
    </source>
</evidence>
<gene>
    <name evidence="4" type="ORF">QBC40DRAFT_271306</name>
</gene>
<dbReference type="SUPFAM" id="SSF53756">
    <property type="entry name" value="UDP-Glycosyltransferase/glycogen phosphorylase"/>
    <property type="match status" value="1"/>
</dbReference>
<feature type="domain" description="Erythromycin biosynthesis protein CIII-like C-terminal" evidence="3">
    <location>
        <begin position="171"/>
        <end position="273"/>
    </location>
</feature>
<dbReference type="PROSITE" id="PS50330">
    <property type="entry name" value="UIM"/>
    <property type="match status" value="2"/>
</dbReference>
<reference evidence="4" key="2">
    <citation type="submission" date="2023-05" db="EMBL/GenBank/DDBJ databases">
        <authorList>
            <consortium name="Lawrence Berkeley National Laboratory"/>
            <person name="Steindorff A."/>
            <person name="Hensen N."/>
            <person name="Bonometti L."/>
            <person name="Westerberg I."/>
            <person name="Brannstrom I.O."/>
            <person name="Guillou S."/>
            <person name="Cros-Aarteil S."/>
            <person name="Calhoun S."/>
            <person name="Haridas S."/>
            <person name="Kuo A."/>
            <person name="Mondo S."/>
            <person name="Pangilinan J."/>
            <person name="Riley R."/>
            <person name="Labutti K."/>
            <person name="Andreopoulos B."/>
            <person name="Lipzen A."/>
            <person name="Chen C."/>
            <person name="Yanf M."/>
            <person name="Daum C."/>
            <person name="Ng V."/>
            <person name="Clum A."/>
            <person name="Ohm R."/>
            <person name="Martin F."/>
            <person name="Silar P."/>
            <person name="Natvig D."/>
            <person name="Lalanne C."/>
            <person name="Gautier V."/>
            <person name="Ament-Velasquez S.L."/>
            <person name="Kruys A."/>
            <person name="Hutchinson M.I."/>
            <person name="Powell A.J."/>
            <person name="Barry K."/>
            <person name="Miller A.N."/>
            <person name="Grigoriev I.V."/>
            <person name="Debuchy R."/>
            <person name="Gladieux P."/>
            <person name="Thoren M.H."/>
            <person name="Johannesson H."/>
        </authorList>
    </citation>
    <scope>NUCLEOTIDE SEQUENCE</scope>
    <source>
        <strain evidence="4">CBS 315.58</strain>
    </source>
</reference>
<feature type="region of interest" description="Disordered" evidence="2">
    <location>
        <begin position="813"/>
        <end position="835"/>
    </location>
</feature>
<reference evidence="4" key="1">
    <citation type="journal article" date="2023" name="Mol. Phylogenet. Evol.">
        <title>Genome-scale phylogeny and comparative genomics of the fungal order Sordariales.</title>
        <authorList>
            <person name="Hensen N."/>
            <person name="Bonometti L."/>
            <person name="Westerberg I."/>
            <person name="Brannstrom I.O."/>
            <person name="Guillou S."/>
            <person name="Cros-Aarteil S."/>
            <person name="Calhoun S."/>
            <person name="Haridas S."/>
            <person name="Kuo A."/>
            <person name="Mondo S."/>
            <person name="Pangilinan J."/>
            <person name="Riley R."/>
            <person name="LaButti K."/>
            <person name="Andreopoulos B."/>
            <person name="Lipzen A."/>
            <person name="Chen C."/>
            <person name="Yan M."/>
            <person name="Daum C."/>
            <person name="Ng V."/>
            <person name="Clum A."/>
            <person name="Steindorff A."/>
            <person name="Ohm R.A."/>
            <person name="Martin F."/>
            <person name="Silar P."/>
            <person name="Natvig D.O."/>
            <person name="Lalanne C."/>
            <person name="Gautier V."/>
            <person name="Ament-Velasquez S.L."/>
            <person name="Kruys A."/>
            <person name="Hutchinson M.I."/>
            <person name="Powell A.J."/>
            <person name="Barry K."/>
            <person name="Miller A.N."/>
            <person name="Grigoriev I.V."/>
            <person name="Debuchy R."/>
            <person name="Gladieux P."/>
            <person name="Hiltunen Thoren M."/>
            <person name="Johannesson H."/>
        </authorList>
    </citation>
    <scope>NUCLEOTIDE SEQUENCE</scope>
    <source>
        <strain evidence="4">CBS 315.58</strain>
    </source>
</reference>
<dbReference type="SMART" id="SM00726">
    <property type="entry name" value="UIM"/>
    <property type="match status" value="4"/>
</dbReference>
<accession>A0AAN6XRF1</accession>
<dbReference type="GO" id="GO:0016906">
    <property type="term" value="F:sterol 3-beta-glucosyltransferase activity"/>
    <property type="evidence" value="ECO:0007669"/>
    <property type="project" value="UniProtKB-ARBA"/>
</dbReference>
<dbReference type="InterPro" id="IPR003903">
    <property type="entry name" value="UIM_dom"/>
</dbReference>
<protein>
    <submittedName>
        <fullName evidence="4">Family 1 putative glycosyltransferase</fullName>
    </submittedName>
</protein>
<keyword evidence="1" id="KW-0808">Transferase</keyword>
<dbReference type="PANTHER" id="PTHR48050">
    <property type="entry name" value="STEROL 3-BETA-GLUCOSYLTRANSFERASE"/>
    <property type="match status" value="1"/>
</dbReference>
<evidence type="ECO:0000313" key="4">
    <source>
        <dbReference type="EMBL" id="KAK4205230.1"/>
    </source>
</evidence>
<feature type="compositionally biased region" description="Basic and acidic residues" evidence="2">
    <location>
        <begin position="919"/>
        <end position="943"/>
    </location>
</feature>
<feature type="region of interest" description="Disordered" evidence="2">
    <location>
        <begin position="888"/>
        <end position="945"/>
    </location>
</feature>
<evidence type="ECO:0000256" key="2">
    <source>
        <dbReference type="SAM" id="MobiDB-lite"/>
    </source>
</evidence>
<dbReference type="InterPro" id="IPR050426">
    <property type="entry name" value="Glycosyltransferase_28"/>
</dbReference>
<keyword evidence="5" id="KW-1185">Reference proteome</keyword>
<dbReference type="InterPro" id="IPR002213">
    <property type="entry name" value="UDP_glucos_trans"/>
</dbReference>
<organism evidence="4 5">
    <name type="scientific">Triangularia verruculosa</name>
    <dbReference type="NCBI Taxonomy" id="2587418"/>
    <lineage>
        <taxon>Eukaryota</taxon>
        <taxon>Fungi</taxon>
        <taxon>Dikarya</taxon>
        <taxon>Ascomycota</taxon>
        <taxon>Pezizomycotina</taxon>
        <taxon>Sordariomycetes</taxon>
        <taxon>Sordariomycetidae</taxon>
        <taxon>Sordariales</taxon>
        <taxon>Podosporaceae</taxon>
        <taxon>Triangularia</taxon>
    </lineage>
</organism>
<dbReference type="Gene3D" id="3.40.50.2000">
    <property type="entry name" value="Glycogen Phosphorylase B"/>
    <property type="match status" value="2"/>
</dbReference>
<dbReference type="CDD" id="cd03784">
    <property type="entry name" value="GT1_Gtf-like"/>
    <property type="match status" value="1"/>
</dbReference>
<feature type="compositionally biased region" description="Low complexity" evidence="2">
    <location>
        <begin position="394"/>
        <end position="407"/>
    </location>
</feature>
<dbReference type="InterPro" id="IPR010610">
    <property type="entry name" value="EryCIII-like_C"/>
</dbReference>
<feature type="compositionally biased region" description="Basic and acidic residues" evidence="2">
    <location>
        <begin position="384"/>
        <end position="393"/>
    </location>
</feature>
<feature type="region of interest" description="Disordered" evidence="2">
    <location>
        <begin position="958"/>
        <end position="1019"/>
    </location>
</feature>
<dbReference type="Proteomes" id="UP001303160">
    <property type="component" value="Unassembled WGS sequence"/>
</dbReference>
<feature type="compositionally biased region" description="Basic and acidic residues" evidence="2">
    <location>
        <begin position="703"/>
        <end position="722"/>
    </location>
</feature>
<evidence type="ECO:0000313" key="5">
    <source>
        <dbReference type="Proteomes" id="UP001303160"/>
    </source>
</evidence>
<dbReference type="AlphaFoldDB" id="A0AAN6XRF1"/>
<proteinExistence type="predicted"/>
<name>A0AAN6XRF1_9PEZI</name>
<feature type="region of interest" description="Disordered" evidence="2">
    <location>
        <begin position="680"/>
        <end position="752"/>
    </location>
</feature>
<dbReference type="Pfam" id="PF06722">
    <property type="entry name" value="EryCIII-like_C"/>
    <property type="match status" value="1"/>
</dbReference>
<dbReference type="EMBL" id="MU863877">
    <property type="protein sequence ID" value="KAK4205230.1"/>
    <property type="molecule type" value="Genomic_DNA"/>
</dbReference>
<feature type="compositionally biased region" description="Low complexity" evidence="2">
    <location>
        <begin position="438"/>
        <end position="453"/>
    </location>
</feature>
<comment type="caution">
    <text evidence="4">The sequence shown here is derived from an EMBL/GenBank/DDBJ whole genome shotgun (WGS) entry which is preliminary data.</text>
</comment>
<dbReference type="PANTHER" id="PTHR48050:SF13">
    <property type="entry name" value="STEROL 3-BETA-GLUCOSYLTRANSFERASE UGT80A2"/>
    <property type="match status" value="1"/>
</dbReference>
<feature type="region of interest" description="Disordered" evidence="2">
    <location>
        <begin position="384"/>
        <end position="488"/>
    </location>
</feature>
<feature type="compositionally biased region" description="Basic and acidic residues" evidence="2">
    <location>
        <begin position="680"/>
        <end position="690"/>
    </location>
</feature>
<sequence length="1019" mass="111711">MFTMPWTPTRAFPHPLADIIATNADDVLTNYVSYTLVEMMTWQGLGDVINRFRTNVLDLESLSLLWAPGLISRMRIPTTYCWSPALIPKPADWGEEVSVSGFFFLNLESGYEPDPALKAFLDAGPPPVYIGFGSIVVDDPDALTKTIFDAVRRTGVRALVSKGWGGIGGDALSLPENVFMLGNCPHDWLFKKVAAVVHHGGAGTTAAGINAGKPTVVVPFFGDQIFWGNMIARSGAGPAPIPFKTLTAENLAAAIETCLEPTTQAKAKELGQKIRAEKGADVGGKTFHQFLNTDDMRCSLAPSRVAVWRVRRTHVKLSALAAAVLVKEGWLKYTDLKLYRSMEHDTDEQPWDPVSAATAALVGDFSALTLAVADFPREVFKGAKENKKAKDKTQTSGSSEASSSRTTVAGDRTSTISVDDAVSGSASLITPSSSHQRAASATDAASITSNSTAPTSFSRVDTGPDASKLSPPPTRASGSTSPTREPFNLDLAVGAGKGAMRILGVGAKVHTNFCLGVARGFRNAPKLYNDETVRPVEKVTGFSSGVRVAGKEFSLGIYDGVSGLFTQPWKGAQKEGPVGLVKGFGKGVGGFFLKPSAAFWSIPAYFSQGLQVQVRKNYFSKTEVMAYIIASRAKQGEEDLEFSTEEERRDMLARWVEKREDGHDLKGLYGRYKDIQRAERELSGQREETGGPKTGWLRTRGLSFDKRKELHRQKEEWKRQQEARGGASSPMSPGDITPPRGVSSGSGSSSTNEMLMALDDHEAIEHAIRESVQRTSSGNPEEDARIEQLVRASVMGMRRQAAERALAVEHQVAQDRPSSGQTTPPNYPPAQFDGGWPADFKGNYITDEELTNITDEEYQALIEEAVRQSLMEQHEQASQQEQLYQAHHGNEKTVLRRKPVYSPAQRNSNDVDAEEEEDQLRRAIEESEKEFRADREKLKRQMTEEEIVLEYVKKQSLQEEEYKRAQRQSYSEQGKGKDVAESWEVVNEHSDDEEDEDLKRALEESLKTANNGRGGGPSA</sequence>
<feature type="compositionally biased region" description="Basic and acidic residues" evidence="2">
    <location>
        <begin position="997"/>
        <end position="1006"/>
    </location>
</feature>
<evidence type="ECO:0000259" key="3">
    <source>
        <dbReference type="Pfam" id="PF06722"/>
    </source>
</evidence>
<dbReference type="FunFam" id="3.40.50.2000:FF:000009">
    <property type="entry name" value="Sterol 3-beta-glucosyltransferase UGT80A2"/>
    <property type="match status" value="1"/>
</dbReference>